<dbReference type="EMBL" id="AP027924">
    <property type="protein sequence ID" value="BED91525.1"/>
    <property type="molecule type" value="Genomic_DNA"/>
</dbReference>
<gene>
    <name evidence="3" type="ORF">CfP315_0013</name>
</gene>
<dbReference type="GO" id="GO:0000785">
    <property type="term" value="C:chromatin"/>
    <property type="evidence" value="ECO:0007669"/>
    <property type="project" value="TreeGrafter"/>
</dbReference>
<proteinExistence type="predicted"/>
<reference evidence="3" key="1">
    <citation type="journal article" date="2023" name="ISME J.">
        <title>Emergence of putative energy parasites within Clostridia revealed by genome analysis of a novel endosymbiotic clade.</title>
        <authorList>
            <person name="Takahashi K."/>
            <person name="Kuwahara H."/>
            <person name="Horikawa Y."/>
            <person name="Izawa K."/>
            <person name="Kato D."/>
            <person name="Inagaki T."/>
            <person name="Yuki M."/>
            <person name="Ohkuma M."/>
            <person name="Hongoh Y."/>
        </authorList>
    </citation>
    <scope>NUCLEOTIDE SEQUENCE</scope>
    <source>
        <strain evidence="3">CfP3-15</strain>
    </source>
</reference>
<dbReference type="Proteomes" id="UP001337580">
    <property type="component" value="Chromosome"/>
</dbReference>
<dbReference type="GO" id="GO:0000796">
    <property type="term" value="C:condensin complex"/>
    <property type="evidence" value="ECO:0007669"/>
    <property type="project" value="TreeGrafter"/>
</dbReference>
<name>A0AA48IGK3_9FIRM</name>
<dbReference type="PANTHER" id="PTHR43941">
    <property type="entry name" value="STRUCTURAL MAINTENANCE OF CHROMOSOMES PROTEIN 2"/>
    <property type="match status" value="1"/>
</dbReference>
<dbReference type="GO" id="GO:0000793">
    <property type="term" value="C:condensed chromosome"/>
    <property type="evidence" value="ECO:0007669"/>
    <property type="project" value="TreeGrafter"/>
</dbReference>
<feature type="coiled-coil region" evidence="1">
    <location>
        <begin position="106"/>
        <end position="256"/>
    </location>
</feature>
<protein>
    <submittedName>
        <fullName evidence="3">Uncharacterized protein</fullName>
    </submittedName>
</protein>
<dbReference type="GO" id="GO:0003682">
    <property type="term" value="F:chromatin binding"/>
    <property type="evidence" value="ECO:0007669"/>
    <property type="project" value="TreeGrafter"/>
</dbReference>
<dbReference type="AlphaFoldDB" id="A0AA48IGK3"/>
<evidence type="ECO:0000256" key="2">
    <source>
        <dbReference type="SAM" id="MobiDB-lite"/>
    </source>
</evidence>
<dbReference type="Gene3D" id="1.10.287.1490">
    <property type="match status" value="1"/>
</dbReference>
<evidence type="ECO:0000256" key="1">
    <source>
        <dbReference type="SAM" id="Coils"/>
    </source>
</evidence>
<dbReference type="PANTHER" id="PTHR43941:SF5">
    <property type="entry name" value="ELKS_RAB6-INTERACTING_CAST FAMILY PROTEIN"/>
    <property type="match status" value="1"/>
</dbReference>
<keyword evidence="1" id="KW-0175">Coiled coil</keyword>
<dbReference type="KEGG" id="ips:CfP315_0013"/>
<feature type="region of interest" description="Disordered" evidence="2">
    <location>
        <begin position="44"/>
        <end position="79"/>
    </location>
</feature>
<organism evidence="3">
    <name type="scientific">Candidatus Improbicoccus pseudotrichonymphae</name>
    <dbReference type="NCBI Taxonomy" id="3033792"/>
    <lineage>
        <taxon>Bacteria</taxon>
        <taxon>Bacillati</taxon>
        <taxon>Bacillota</taxon>
        <taxon>Clostridia</taxon>
        <taxon>Candidatus Improbicoccus</taxon>
    </lineage>
</organism>
<accession>A0AA48IGK3</accession>
<evidence type="ECO:0000313" key="3">
    <source>
        <dbReference type="EMBL" id="BED91525.1"/>
    </source>
</evidence>
<sequence>MKKESNGIGENKNSKKISKNNKIISSILAITMCCQSFVGANPNSDNREFVSDDGIDNSPAADRSEEDDGVKDIKSKGNNSSSLIRNSLDALLVAAMGSWWFYGTKNKSEKSVLKEKNEKIQQLELKREESEKEKAALRKEIEESNQQSSETNKKMQKLEQQYEKLGEDKSNLRKEIEELNKQLSEINGKAQLLEDQLEDQRKKLEEDKANLQKEMEDSNQQPSERMQQLEQLEQQCAELKKEKAALQKEIDNHNRFTFMTISELNGAKREIKAYYGKKYFTCNVGELEVKFQGNDKKYFRNLGEAYLSDFSSPSRTTNDLLFFRRSTVKIFEVIEKSQDKINELSEYSKFLLGLIKGGEGKLRQNFRQR</sequence>